<dbReference type="CDD" id="cd03441">
    <property type="entry name" value="R_hydratase_like"/>
    <property type="match status" value="1"/>
</dbReference>
<sequence length="853" mass="93408">MAEARLATIRAAQQRVWPPEMPKELPERFLHRTFTQCFTDQVRRTPDRVAIRYYGTDITYAELDEYSDRFAGWLHRNGVAAGERVGVFMPNCPQFLVLMLGTLKAGAVHVPVNPMFKRGELEYEADDAQISILVAASHLVPIATVAAFRTVREIVPVDVQELVPAEPTLPLPEILRSHTGAQKFPSRWQELVTGPAVENRREDPDALAALNYTGGTTGLPKGCRHTQRNMVYAGANCAAAWGILPETPSDTTHETVMSHTPVFWISGENTGILAPLLSGSTIVLLARWDVGAALAAIESYRVTAMSGVVENYLELLDAAKADARNLTSLQHLRCMSFSQRLSIDIRRRWDEETAGAGILREAGYGMTESHTSNTFTTGMHDGDLDLNSEPVFCGLPMPGTDILILDRATHEPLPMGQTGEIALRTPAAFDGYWHAPQASAEVTHHGWLLTGDTGKLSDQGYLHYLGREKDMIKVNGMSVFPSEVEHLLSRHPSIQAVAVVGAPHETRGQEVVAYVELRRGHDLDSGTLSTWAREHMATYKVPTMRVLPALPMTATGKVHKSRLTAQPRRWEELAVGQSLSEFWPAFTTDQARQYADAADPGHRVYTDNTRPPLSLNTLHAVKALVDLPLGTVHGKETVVFHGFAAPDEPGRVQMRVADKQIRRGKRHLVLEYQAFSGPVHALSAFKTFVFPGHTDEPDTEPQVVSDLGLFAEQPEIHDEFEVTDSLAFAVTQPLLDAFGGATATAGPVHTDPVAARELFGGTILQGMYVFERAAQVMAGLSSLPDWARSGRLSAKFVGNALTGDAVTLHTRIHEVGGRARCQFTAHTGDGTTIFVAVGDGPLDRSRLQNRSDT</sequence>
<dbReference type="Gene3D" id="3.30.300.30">
    <property type="match status" value="1"/>
</dbReference>
<evidence type="ECO:0000313" key="4">
    <source>
        <dbReference type="Proteomes" id="UP000183561"/>
    </source>
</evidence>
<dbReference type="InterPro" id="IPR042099">
    <property type="entry name" value="ANL_N_sf"/>
</dbReference>
<dbReference type="AlphaFoldDB" id="A0A1H5F1V9"/>
<dbReference type="InterPro" id="IPR050237">
    <property type="entry name" value="ATP-dep_AMP-bd_enzyme"/>
</dbReference>
<keyword evidence="3" id="KW-0436">Ligase</keyword>
<feature type="domain" description="AMP-dependent synthetase/ligase" evidence="1">
    <location>
        <begin position="38"/>
        <end position="433"/>
    </location>
</feature>
<dbReference type="Pfam" id="PF13193">
    <property type="entry name" value="AMP-binding_C"/>
    <property type="match status" value="1"/>
</dbReference>
<proteinExistence type="predicted"/>
<evidence type="ECO:0000313" key="3">
    <source>
        <dbReference type="EMBL" id="SED97283.1"/>
    </source>
</evidence>
<dbReference type="Gene3D" id="3.10.129.10">
    <property type="entry name" value="Hotdog Thioesterase"/>
    <property type="match status" value="1"/>
</dbReference>
<keyword evidence="4" id="KW-1185">Reference proteome</keyword>
<evidence type="ECO:0000259" key="1">
    <source>
        <dbReference type="Pfam" id="PF00501"/>
    </source>
</evidence>
<dbReference type="PANTHER" id="PTHR43767:SF1">
    <property type="entry name" value="NONRIBOSOMAL PEPTIDE SYNTHASE PES1 (EUROFUNG)-RELATED"/>
    <property type="match status" value="1"/>
</dbReference>
<name>A0A1H5F1V9_9NOCA</name>
<evidence type="ECO:0000259" key="2">
    <source>
        <dbReference type="Pfam" id="PF13193"/>
    </source>
</evidence>
<gene>
    <name evidence="3" type="ORF">SAMN04490239_9462</name>
</gene>
<dbReference type="InterPro" id="IPR029069">
    <property type="entry name" value="HotDog_dom_sf"/>
</dbReference>
<dbReference type="InterPro" id="IPR020845">
    <property type="entry name" value="AMP-binding_CS"/>
</dbReference>
<accession>A0A1H5F1V9</accession>
<dbReference type="PANTHER" id="PTHR43767">
    <property type="entry name" value="LONG-CHAIN-FATTY-ACID--COA LIGASE"/>
    <property type="match status" value="1"/>
</dbReference>
<dbReference type="EMBL" id="FNSV01000008">
    <property type="protein sequence ID" value="SED97283.1"/>
    <property type="molecule type" value="Genomic_DNA"/>
</dbReference>
<dbReference type="Gene3D" id="3.40.50.12780">
    <property type="entry name" value="N-terminal domain of ligase-like"/>
    <property type="match status" value="1"/>
</dbReference>
<dbReference type="SUPFAM" id="SSF56801">
    <property type="entry name" value="Acetyl-CoA synthetase-like"/>
    <property type="match status" value="1"/>
</dbReference>
<dbReference type="Pfam" id="PF00501">
    <property type="entry name" value="AMP-binding"/>
    <property type="match status" value="1"/>
</dbReference>
<reference evidence="4" key="1">
    <citation type="submission" date="2016-10" db="EMBL/GenBank/DDBJ databases">
        <authorList>
            <person name="Varghese N."/>
            <person name="Submissions S."/>
        </authorList>
    </citation>
    <scope>NUCLEOTIDE SEQUENCE [LARGE SCALE GENOMIC DNA]</scope>
    <source>
        <strain evidence="4">DSM 44498</strain>
    </source>
</reference>
<dbReference type="Proteomes" id="UP000183561">
    <property type="component" value="Unassembled WGS sequence"/>
</dbReference>
<dbReference type="PROSITE" id="PS00455">
    <property type="entry name" value="AMP_BINDING"/>
    <property type="match status" value="1"/>
</dbReference>
<dbReference type="SUPFAM" id="SSF54637">
    <property type="entry name" value="Thioesterase/thiol ester dehydrase-isomerase"/>
    <property type="match status" value="2"/>
</dbReference>
<protein>
    <submittedName>
        <fullName evidence="3">Acyl-CoA synthetase (AMP-forming)/AMP-acid ligase II</fullName>
    </submittedName>
</protein>
<dbReference type="InterPro" id="IPR045851">
    <property type="entry name" value="AMP-bd_C_sf"/>
</dbReference>
<dbReference type="InterPro" id="IPR025110">
    <property type="entry name" value="AMP-bd_C"/>
</dbReference>
<organism evidence="3 4">
    <name type="scientific">Rhodococcus koreensis</name>
    <dbReference type="NCBI Taxonomy" id="99653"/>
    <lineage>
        <taxon>Bacteria</taxon>
        <taxon>Bacillati</taxon>
        <taxon>Actinomycetota</taxon>
        <taxon>Actinomycetes</taxon>
        <taxon>Mycobacteriales</taxon>
        <taxon>Nocardiaceae</taxon>
        <taxon>Rhodococcus</taxon>
    </lineage>
</organism>
<dbReference type="InterPro" id="IPR000873">
    <property type="entry name" value="AMP-dep_synth/lig_dom"/>
</dbReference>
<feature type="domain" description="AMP-binding enzyme C-terminal" evidence="2">
    <location>
        <begin position="483"/>
        <end position="557"/>
    </location>
</feature>
<dbReference type="GO" id="GO:0016878">
    <property type="term" value="F:acid-thiol ligase activity"/>
    <property type="evidence" value="ECO:0007669"/>
    <property type="project" value="UniProtKB-ARBA"/>
</dbReference>